<evidence type="ECO:0000256" key="5">
    <source>
        <dbReference type="ARBA" id="ARBA00022741"/>
    </source>
</evidence>
<evidence type="ECO:0000259" key="11">
    <source>
        <dbReference type="PROSITE" id="PS50109"/>
    </source>
</evidence>
<keyword evidence="10" id="KW-0472">Membrane</keyword>
<dbReference type="EC" id="2.7.13.3" evidence="2"/>
<keyword evidence="6" id="KW-0418">Kinase</keyword>
<dbReference type="InterPro" id="IPR003594">
    <property type="entry name" value="HATPase_dom"/>
</dbReference>
<keyword evidence="9" id="KW-0175">Coiled coil</keyword>
<dbReference type="Pfam" id="PF17158">
    <property type="entry name" value="MASE4"/>
    <property type="match status" value="1"/>
</dbReference>
<evidence type="ECO:0000256" key="8">
    <source>
        <dbReference type="ARBA" id="ARBA00023012"/>
    </source>
</evidence>
<dbReference type="GO" id="GO:0005524">
    <property type="term" value="F:ATP binding"/>
    <property type="evidence" value="ECO:0007669"/>
    <property type="project" value="UniProtKB-KW"/>
</dbReference>
<dbReference type="RefSeq" id="WP_116576023.1">
    <property type="nucleotide sequence ID" value="NZ_QGAO01000008.1"/>
</dbReference>
<keyword evidence="7" id="KW-0067">ATP-binding</keyword>
<dbReference type="InterPro" id="IPR050482">
    <property type="entry name" value="Sensor_HK_TwoCompSys"/>
</dbReference>
<evidence type="ECO:0000256" key="4">
    <source>
        <dbReference type="ARBA" id="ARBA00022679"/>
    </source>
</evidence>
<dbReference type="GO" id="GO:0016020">
    <property type="term" value="C:membrane"/>
    <property type="evidence" value="ECO:0007669"/>
    <property type="project" value="InterPro"/>
</dbReference>
<dbReference type="InterPro" id="IPR036890">
    <property type="entry name" value="HATPase_C_sf"/>
</dbReference>
<keyword evidence="4" id="KW-0808">Transferase</keyword>
<feature type="transmembrane region" description="Helical" evidence="10">
    <location>
        <begin position="224"/>
        <end position="246"/>
    </location>
</feature>
<dbReference type="GO" id="GO:0000155">
    <property type="term" value="F:phosphorelay sensor kinase activity"/>
    <property type="evidence" value="ECO:0007669"/>
    <property type="project" value="InterPro"/>
</dbReference>
<proteinExistence type="predicted"/>
<dbReference type="PANTHER" id="PTHR24421:SF10">
    <property type="entry name" value="NITRATE_NITRITE SENSOR PROTEIN NARQ"/>
    <property type="match status" value="1"/>
</dbReference>
<accession>A0A9Q2H269</accession>
<evidence type="ECO:0000256" key="3">
    <source>
        <dbReference type="ARBA" id="ARBA00022553"/>
    </source>
</evidence>
<evidence type="ECO:0000256" key="10">
    <source>
        <dbReference type="SAM" id="Phobius"/>
    </source>
</evidence>
<organism evidence="12 13">
    <name type="scientific">Ralstonia pickettii</name>
    <name type="common">Burkholderia pickettii</name>
    <dbReference type="NCBI Taxonomy" id="329"/>
    <lineage>
        <taxon>Bacteria</taxon>
        <taxon>Pseudomonadati</taxon>
        <taxon>Pseudomonadota</taxon>
        <taxon>Betaproteobacteria</taxon>
        <taxon>Burkholderiales</taxon>
        <taxon>Burkholderiaceae</taxon>
        <taxon>Ralstonia</taxon>
    </lineage>
</organism>
<keyword evidence="5" id="KW-0547">Nucleotide-binding</keyword>
<evidence type="ECO:0000256" key="6">
    <source>
        <dbReference type="ARBA" id="ARBA00022777"/>
    </source>
</evidence>
<feature type="transmembrane region" description="Helical" evidence="10">
    <location>
        <begin position="50"/>
        <end position="72"/>
    </location>
</feature>
<evidence type="ECO:0000256" key="9">
    <source>
        <dbReference type="SAM" id="Coils"/>
    </source>
</evidence>
<dbReference type="SUPFAM" id="SSF55874">
    <property type="entry name" value="ATPase domain of HSP90 chaperone/DNA topoisomerase II/histidine kinase"/>
    <property type="match status" value="1"/>
</dbReference>
<evidence type="ECO:0000313" key="13">
    <source>
        <dbReference type="Proteomes" id="UP001199322"/>
    </source>
</evidence>
<dbReference type="Proteomes" id="UP001199322">
    <property type="component" value="Unassembled WGS sequence"/>
</dbReference>
<keyword evidence="8" id="KW-0902">Two-component regulatory system</keyword>
<dbReference type="Gene3D" id="3.30.565.10">
    <property type="entry name" value="Histidine kinase-like ATPase, C-terminal domain"/>
    <property type="match status" value="1"/>
</dbReference>
<dbReference type="PROSITE" id="PS50109">
    <property type="entry name" value="HIS_KIN"/>
    <property type="match status" value="1"/>
</dbReference>
<name>A0A9Q2H269_RALPI</name>
<keyword evidence="10" id="KW-1133">Transmembrane helix</keyword>
<dbReference type="EMBL" id="QGBI01000007">
    <property type="protein sequence ID" value="MBX3890164.1"/>
    <property type="molecule type" value="Genomic_DNA"/>
</dbReference>
<feature type="transmembrane region" description="Helical" evidence="10">
    <location>
        <begin position="84"/>
        <end position="103"/>
    </location>
</feature>
<feature type="transmembrane region" description="Helical" evidence="10">
    <location>
        <begin position="258"/>
        <end position="275"/>
    </location>
</feature>
<dbReference type="InterPro" id="IPR033424">
    <property type="entry name" value="MASE4"/>
</dbReference>
<feature type="transmembrane region" description="Helical" evidence="10">
    <location>
        <begin position="196"/>
        <end position="217"/>
    </location>
</feature>
<dbReference type="Pfam" id="PF02518">
    <property type="entry name" value="HATPase_c"/>
    <property type="match status" value="1"/>
</dbReference>
<dbReference type="InterPro" id="IPR011712">
    <property type="entry name" value="Sig_transdc_His_kin_sub3_dim/P"/>
</dbReference>
<protein>
    <recommendedName>
        <fullName evidence="2">histidine kinase</fullName>
        <ecNumber evidence="2">2.7.13.3</ecNumber>
    </recommendedName>
</protein>
<comment type="caution">
    <text evidence="12">The sequence shown here is derived from an EMBL/GenBank/DDBJ whole genome shotgun (WGS) entry which is preliminary data.</text>
</comment>
<keyword evidence="10" id="KW-0812">Transmembrane</keyword>
<evidence type="ECO:0000313" key="12">
    <source>
        <dbReference type="EMBL" id="MBX3890164.1"/>
    </source>
</evidence>
<dbReference type="Pfam" id="PF07730">
    <property type="entry name" value="HisKA_3"/>
    <property type="match status" value="1"/>
</dbReference>
<reference evidence="12" key="1">
    <citation type="submission" date="2018-06" db="EMBL/GenBank/DDBJ databases">
        <authorList>
            <person name="O'Rourke A."/>
        </authorList>
    </citation>
    <scope>NUCLEOTIDE SEQUENCE</scope>
    <source>
        <strain evidence="12">132550021-3</strain>
    </source>
</reference>
<feature type="transmembrane region" description="Helical" evidence="10">
    <location>
        <begin position="123"/>
        <end position="143"/>
    </location>
</feature>
<dbReference type="PANTHER" id="PTHR24421">
    <property type="entry name" value="NITRATE/NITRITE SENSOR PROTEIN NARX-RELATED"/>
    <property type="match status" value="1"/>
</dbReference>
<dbReference type="CDD" id="cd16917">
    <property type="entry name" value="HATPase_UhpB-NarQ-NarX-like"/>
    <property type="match status" value="1"/>
</dbReference>
<sequence>MSDPGSDPRIFLSTVLPRPNQQRLVTAVMLASVVVFVAVLPFAQWQLAQVWGFIPVYESAVVINDLVTAAMLVGQFTLLRSPGLLVLSSGYFFTATVAAVHMLSFPGLFSASGLLGAGPQTTAWLYMFWHGGFPLSLIGYALLQENERTRRIRWSRAVSPVLWAAGVVLLLAYGLTALATQPSLLPAIMRGNGYTGAMSTTVSIVWMLNVLAAAILWRHRGHSLLNLWCTVVAVISAFEVALSAVFNHGRFDLGFYAGRAYGLVASSFVLVALIIEHARLYAMLVKALDNESAARAGALEKTQQLNAANEHLEQRVKDRTAQLSATNSELRLEITERKRAEHALERSREELRELAAISSRAREEERRRLSRELHDELAQSLAALKVDMQMLEHKLDATNAPVAERLGAMEHAVDDMIRATRRLASDLRPSMLDDLGLVPACRWLVESFQRRHRIQCELKIVPGHFELSEPFASTVYRVLQECLANVARHAGASAVHVRLLYEAPTVQLSVQDDGIGFDPAHPRKDLSFGLVGLRERAYLVRGSLSIESSPESGTLIELTIPQTMATSAQLPLPASGAGPKAM</sequence>
<evidence type="ECO:0000256" key="2">
    <source>
        <dbReference type="ARBA" id="ARBA00012438"/>
    </source>
</evidence>
<dbReference type="InterPro" id="IPR005467">
    <property type="entry name" value="His_kinase_dom"/>
</dbReference>
<feature type="coiled-coil region" evidence="9">
    <location>
        <begin position="295"/>
        <end position="394"/>
    </location>
</feature>
<dbReference type="AlphaFoldDB" id="A0A9Q2H269"/>
<evidence type="ECO:0000256" key="7">
    <source>
        <dbReference type="ARBA" id="ARBA00022840"/>
    </source>
</evidence>
<evidence type="ECO:0000256" key="1">
    <source>
        <dbReference type="ARBA" id="ARBA00000085"/>
    </source>
</evidence>
<feature type="transmembrane region" description="Helical" evidence="10">
    <location>
        <begin position="155"/>
        <end position="176"/>
    </location>
</feature>
<comment type="catalytic activity">
    <reaction evidence="1">
        <text>ATP + protein L-histidine = ADP + protein N-phospho-L-histidine.</text>
        <dbReference type="EC" id="2.7.13.3"/>
    </reaction>
</comment>
<keyword evidence="3" id="KW-0597">Phosphoprotein</keyword>
<dbReference type="GO" id="GO:0046983">
    <property type="term" value="F:protein dimerization activity"/>
    <property type="evidence" value="ECO:0007669"/>
    <property type="project" value="InterPro"/>
</dbReference>
<feature type="transmembrane region" description="Helical" evidence="10">
    <location>
        <begin position="24"/>
        <end position="44"/>
    </location>
</feature>
<feature type="domain" description="Histidine kinase" evidence="11">
    <location>
        <begin position="372"/>
        <end position="564"/>
    </location>
</feature>
<dbReference type="Gene3D" id="1.20.5.1930">
    <property type="match status" value="1"/>
</dbReference>
<gene>
    <name evidence="12" type="ORF">DEE74_09835</name>
</gene>